<feature type="domain" description="STAS" evidence="3">
    <location>
        <begin position="6"/>
        <end position="110"/>
    </location>
</feature>
<dbReference type="InterPro" id="IPR036513">
    <property type="entry name" value="STAS_dom_sf"/>
</dbReference>
<protein>
    <recommendedName>
        <fullName evidence="2">Anti-sigma factor antagonist</fullName>
    </recommendedName>
</protein>
<dbReference type="AlphaFoldDB" id="A0A1M6RHF5"/>
<dbReference type="OrthoDB" id="1666203at2"/>
<reference evidence="4 5" key="1">
    <citation type="submission" date="2016-11" db="EMBL/GenBank/DDBJ databases">
        <authorList>
            <person name="Jaros S."/>
            <person name="Januszkiewicz K."/>
            <person name="Wedrychowicz H."/>
        </authorList>
    </citation>
    <scope>NUCLEOTIDE SEQUENCE [LARGE SCALE GENOMIC DNA]</scope>
    <source>
        <strain evidence="4 5">HD4</strain>
    </source>
</reference>
<dbReference type="Gene3D" id="3.30.750.24">
    <property type="entry name" value="STAS domain"/>
    <property type="match status" value="1"/>
</dbReference>
<organism evidence="4 5">
    <name type="scientific">Selenomonas ruminantium</name>
    <dbReference type="NCBI Taxonomy" id="971"/>
    <lineage>
        <taxon>Bacteria</taxon>
        <taxon>Bacillati</taxon>
        <taxon>Bacillota</taxon>
        <taxon>Negativicutes</taxon>
        <taxon>Selenomonadales</taxon>
        <taxon>Selenomonadaceae</taxon>
        <taxon>Selenomonas</taxon>
    </lineage>
</organism>
<dbReference type="Pfam" id="PF13466">
    <property type="entry name" value="STAS_2"/>
    <property type="match status" value="1"/>
</dbReference>
<evidence type="ECO:0000259" key="3">
    <source>
        <dbReference type="PROSITE" id="PS50801"/>
    </source>
</evidence>
<dbReference type="SUPFAM" id="SSF52091">
    <property type="entry name" value="SpoIIaa-like"/>
    <property type="match status" value="1"/>
</dbReference>
<dbReference type="RefSeq" id="WP_073088020.1">
    <property type="nucleotide sequence ID" value="NZ_FRBC01000002.1"/>
</dbReference>
<evidence type="ECO:0000313" key="4">
    <source>
        <dbReference type="EMBL" id="SHK31931.1"/>
    </source>
</evidence>
<evidence type="ECO:0000256" key="1">
    <source>
        <dbReference type="ARBA" id="ARBA00009013"/>
    </source>
</evidence>
<comment type="similarity">
    <text evidence="1 2">Belongs to the anti-sigma-factor antagonist family.</text>
</comment>
<evidence type="ECO:0000256" key="2">
    <source>
        <dbReference type="RuleBase" id="RU003749"/>
    </source>
</evidence>
<dbReference type="CDD" id="cd07043">
    <property type="entry name" value="STAS_anti-anti-sigma_factors"/>
    <property type="match status" value="1"/>
</dbReference>
<dbReference type="EMBL" id="FRBC01000002">
    <property type="protein sequence ID" value="SHK31931.1"/>
    <property type="molecule type" value="Genomic_DNA"/>
</dbReference>
<dbReference type="InterPro" id="IPR003658">
    <property type="entry name" value="Anti-sigma_ant"/>
</dbReference>
<gene>
    <name evidence="4" type="ORF">SAMN05216582_10274</name>
</gene>
<evidence type="ECO:0000313" key="5">
    <source>
        <dbReference type="Proteomes" id="UP000184263"/>
    </source>
</evidence>
<dbReference type="GO" id="GO:0043856">
    <property type="term" value="F:anti-sigma factor antagonist activity"/>
    <property type="evidence" value="ECO:0007669"/>
    <property type="project" value="InterPro"/>
</dbReference>
<accession>A0A1M6RHF5</accession>
<dbReference type="NCBIfam" id="TIGR00377">
    <property type="entry name" value="ant_ant_sig"/>
    <property type="match status" value="1"/>
</dbReference>
<name>A0A1M6RHF5_SELRU</name>
<dbReference type="PANTHER" id="PTHR33495">
    <property type="entry name" value="ANTI-SIGMA FACTOR ANTAGONIST TM_1081-RELATED-RELATED"/>
    <property type="match status" value="1"/>
</dbReference>
<proteinExistence type="inferred from homology"/>
<dbReference type="PROSITE" id="PS50801">
    <property type="entry name" value="STAS"/>
    <property type="match status" value="1"/>
</dbReference>
<sequence length="110" mass="11993">MASEIVQKETKLANGWLAWSVEGRIDISTADSVYQSGEAIVEREEKTVLDMSGVVYISSAGLRVLLRLLKKAKKEGKEFTVAGAAGAVKTVLTYSNMDTLLNLRESLDDL</sequence>
<dbReference type="Proteomes" id="UP000184263">
    <property type="component" value="Unassembled WGS sequence"/>
</dbReference>
<dbReference type="InterPro" id="IPR058548">
    <property type="entry name" value="MlaB-like_STAS"/>
</dbReference>
<dbReference type="InterPro" id="IPR002645">
    <property type="entry name" value="STAS_dom"/>
</dbReference>